<accession>A0ABD3NZZ4</accession>
<proteinExistence type="predicted"/>
<dbReference type="SUPFAM" id="SSF53474">
    <property type="entry name" value="alpha/beta-Hydrolases"/>
    <property type="match status" value="1"/>
</dbReference>
<evidence type="ECO:0000313" key="3">
    <source>
        <dbReference type="EMBL" id="KAL3781509.1"/>
    </source>
</evidence>
<name>A0ABD3NZZ4_9STRA</name>
<dbReference type="InterPro" id="IPR029058">
    <property type="entry name" value="AB_hydrolase_fold"/>
</dbReference>
<feature type="non-terminal residue" evidence="3">
    <location>
        <position position="1"/>
    </location>
</feature>
<organism evidence="3 4">
    <name type="scientific">Cyclotella cryptica</name>
    <dbReference type="NCBI Taxonomy" id="29204"/>
    <lineage>
        <taxon>Eukaryota</taxon>
        <taxon>Sar</taxon>
        <taxon>Stramenopiles</taxon>
        <taxon>Ochrophyta</taxon>
        <taxon>Bacillariophyta</taxon>
        <taxon>Coscinodiscophyceae</taxon>
        <taxon>Thalassiosirophycidae</taxon>
        <taxon>Stephanodiscales</taxon>
        <taxon>Stephanodiscaceae</taxon>
        <taxon>Cyclotella</taxon>
    </lineage>
</organism>
<gene>
    <name evidence="3" type="ORF">HJC23_011560</name>
</gene>
<protein>
    <recommendedName>
        <fullName evidence="2">AB hydrolase-1 domain-containing protein</fullName>
    </recommendedName>
</protein>
<dbReference type="Proteomes" id="UP001516023">
    <property type="component" value="Unassembled WGS sequence"/>
</dbReference>
<feature type="domain" description="AB hydrolase-1" evidence="2">
    <location>
        <begin position="118"/>
        <end position="455"/>
    </location>
</feature>
<comment type="caution">
    <text evidence="3">The sequence shown here is derived from an EMBL/GenBank/DDBJ whole genome shotgun (WGS) entry which is preliminary data.</text>
</comment>
<dbReference type="Pfam" id="PF12697">
    <property type="entry name" value="Abhydrolase_6"/>
    <property type="match status" value="1"/>
</dbReference>
<evidence type="ECO:0000259" key="2">
    <source>
        <dbReference type="Pfam" id="PF12697"/>
    </source>
</evidence>
<sequence length="515" mass="57484">VPLKETNSSPLLKQYKTMAIFYRSGFAILTLAASSHFSPRILVTAFTPISATLLRSCRSPPSPPYRQITPNNGKRPHALFSTSSDKSPIREKIRYIAGRRALVLHPSTTPQTTLPPLVILGGMAQSISSWEFHLQHLCSVRSVMVYEALGQGPPPPSEVCSIDGSDVTLEQYYRDVTLERQGRDFWEVVDEAFYDPDSYYRQNFVGGDGSSVLSEKQVDVAGFSFGGRVAMAAATLRPRRIRRLHLTGVGAERDEYATVVLTSWKEILGAHSETHADSSAQWEVSETDIEEECDPELHSSRCTARLRAFAWCIILSTYSEQFLASAGPRRVQAWVDGVCRYNTEEGLKALLMQTHGSVVHEVGRKLSIESSEQNANLDLWTPASMAQRIKTDGCVESFRVVVGSQDKMASPIQALKLAQLLGLSNNDCNDGIQESESLNRYFRVIDGCGHAVPMEALKLWREDVLEFLAKCIDFRGFGIQSGRHQSRDSRRERPMPPFRIWSMFFALGITSLLDI</sequence>
<dbReference type="Gene3D" id="3.40.50.1820">
    <property type="entry name" value="alpha/beta hydrolase"/>
    <property type="match status" value="1"/>
</dbReference>
<dbReference type="InterPro" id="IPR000073">
    <property type="entry name" value="AB_hydrolase_1"/>
</dbReference>
<dbReference type="AlphaFoldDB" id="A0ABD3NZZ4"/>
<keyword evidence="4" id="KW-1185">Reference proteome</keyword>
<evidence type="ECO:0000313" key="4">
    <source>
        <dbReference type="Proteomes" id="UP001516023"/>
    </source>
</evidence>
<reference evidence="3 4" key="1">
    <citation type="journal article" date="2020" name="G3 (Bethesda)">
        <title>Improved Reference Genome for Cyclotella cryptica CCMP332, a Model for Cell Wall Morphogenesis, Salinity Adaptation, and Lipid Production in Diatoms (Bacillariophyta).</title>
        <authorList>
            <person name="Roberts W.R."/>
            <person name="Downey K.M."/>
            <person name="Ruck E.C."/>
            <person name="Traller J.C."/>
            <person name="Alverson A.J."/>
        </authorList>
    </citation>
    <scope>NUCLEOTIDE SEQUENCE [LARGE SCALE GENOMIC DNA]</scope>
    <source>
        <strain evidence="3 4">CCMP332</strain>
    </source>
</reference>
<evidence type="ECO:0000256" key="1">
    <source>
        <dbReference type="SAM" id="MobiDB-lite"/>
    </source>
</evidence>
<feature type="region of interest" description="Disordered" evidence="1">
    <location>
        <begin position="58"/>
        <end position="83"/>
    </location>
</feature>
<dbReference type="EMBL" id="JABMIG020000314">
    <property type="protein sequence ID" value="KAL3781509.1"/>
    <property type="molecule type" value="Genomic_DNA"/>
</dbReference>